<name>J7G5A3_ROSRU</name>
<sequence>MSFSLSSKGAGRSHLKLKGPNFEGPFFLGKSVRISQRLKLICLRKGEEKNRTWMKKVLCCWEKTKEMRKWESGNDHFILFRMHNSTVAECWLVRA</sequence>
<dbReference type="AlphaFoldDB" id="J7G5A3"/>
<organism evidence="1">
    <name type="scientific">Rosa rugosa</name>
    <name type="common">Rugosa rose</name>
    <dbReference type="NCBI Taxonomy" id="74645"/>
    <lineage>
        <taxon>Eukaryota</taxon>
        <taxon>Viridiplantae</taxon>
        <taxon>Streptophyta</taxon>
        <taxon>Embryophyta</taxon>
        <taxon>Tracheophyta</taxon>
        <taxon>Spermatophyta</taxon>
        <taxon>Magnoliopsida</taxon>
        <taxon>eudicotyledons</taxon>
        <taxon>Gunneridae</taxon>
        <taxon>Pentapetalae</taxon>
        <taxon>rosids</taxon>
        <taxon>fabids</taxon>
        <taxon>Rosales</taxon>
        <taxon>Rosaceae</taxon>
        <taxon>Rosoideae</taxon>
        <taxon>Rosoideae incertae sedis</taxon>
        <taxon>Rosa</taxon>
    </lineage>
</organism>
<reference evidence="1" key="2">
    <citation type="submission" date="2012-03" db="EMBL/GenBank/DDBJ databases">
        <authorList>
            <person name="Ayana D.T."/>
            <person name="Kaufmann H."/>
            <person name="Biber A."/>
            <person name="Debener T."/>
        </authorList>
    </citation>
    <scope>NUCLEOTIDE SEQUENCE</scope>
    <source>
        <tissue evidence="1">Leaf</tissue>
    </source>
</reference>
<accession>J7G5A3</accession>
<dbReference type="EMBL" id="JQ791545">
    <property type="protein sequence ID" value="AFP55571.1"/>
    <property type="molecule type" value="Genomic_DNA"/>
</dbReference>
<proteinExistence type="predicted"/>
<evidence type="ECO:0000313" key="1">
    <source>
        <dbReference type="EMBL" id="AFP55571.1"/>
    </source>
</evidence>
<protein>
    <submittedName>
        <fullName evidence="1">Uncharacterized protein</fullName>
    </submittedName>
</protein>
<reference evidence="1" key="1">
    <citation type="journal article" date="2012" name="BMC Genomics">
        <title>Evolution of the Rdr1 TNL-cluster in roses and other Rosaceous species.</title>
        <authorList>
            <person name="Terefe-Ayana D."/>
            <person name="Kaufmann H."/>
            <person name="Linde M."/>
            <person name="Debener T."/>
        </authorList>
    </citation>
    <scope>NUCLEOTIDE SEQUENCE</scope>
    <source>
        <tissue evidence="1">Leaf</tissue>
    </source>
</reference>